<dbReference type="AlphaFoldDB" id="A0A378VS59"/>
<gene>
    <name evidence="2" type="ORF">NCTC8554_01588</name>
</gene>
<evidence type="ECO:0000313" key="2">
    <source>
        <dbReference type="EMBL" id="SUA19860.1"/>
    </source>
</evidence>
<dbReference type="Proteomes" id="UP000254176">
    <property type="component" value="Unassembled WGS sequence"/>
</dbReference>
<feature type="transmembrane region" description="Helical" evidence="1">
    <location>
        <begin position="6"/>
        <end position="26"/>
    </location>
</feature>
<sequence length="57" mass="6335">MNTETIYATVFCILAATISGLLVKFNVIKIETSINSKFMLLGISILIIGIFLSIFFF</sequence>
<accession>A0A378VS59</accession>
<dbReference type="EMBL" id="UGRP01000001">
    <property type="protein sequence ID" value="SUA19860.1"/>
    <property type="molecule type" value="Genomic_DNA"/>
</dbReference>
<evidence type="ECO:0000313" key="3">
    <source>
        <dbReference type="Proteomes" id="UP000254176"/>
    </source>
</evidence>
<keyword evidence="1" id="KW-1133">Transmembrane helix</keyword>
<keyword evidence="1" id="KW-0472">Membrane</keyword>
<reference evidence="2 3" key="1">
    <citation type="submission" date="2018-06" db="EMBL/GenBank/DDBJ databases">
        <authorList>
            <consortium name="Pathogen Informatics"/>
            <person name="Doyle S."/>
        </authorList>
    </citation>
    <scope>NUCLEOTIDE SEQUENCE [LARGE SCALE GENOMIC DNA]</scope>
    <source>
        <strain evidence="2 3">NCTC8554</strain>
    </source>
</reference>
<keyword evidence="1" id="KW-0812">Transmembrane</keyword>
<organism evidence="2 3">
    <name type="scientific">Neisseria meningitidis</name>
    <dbReference type="NCBI Taxonomy" id="487"/>
    <lineage>
        <taxon>Bacteria</taxon>
        <taxon>Pseudomonadati</taxon>
        <taxon>Pseudomonadota</taxon>
        <taxon>Betaproteobacteria</taxon>
        <taxon>Neisseriales</taxon>
        <taxon>Neisseriaceae</taxon>
        <taxon>Neisseria</taxon>
    </lineage>
</organism>
<feature type="transmembrane region" description="Helical" evidence="1">
    <location>
        <begin position="38"/>
        <end position="56"/>
    </location>
</feature>
<proteinExistence type="predicted"/>
<protein>
    <submittedName>
        <fullName evidence="2">Uncharacterized protein</fullName>
    </submittedName>
</protein>
<name>A0A378VS59_NEIME</name>
<dbReference type="RefSeq" id="WP_002256283.1">
    <property type="nucleotide sequence ID" value="NZ_CP020401.2"/>
</dbReference>
<evidence type="ECO:0000256" key="1">
    <source>
        <dbReference type="SAM" id="Phobius"/>
    </source>
</evidence>